<name>A0A2H1WXX2_SPOFR</name>
<accession>A0A2H1WXX2</accession>
<sequence>MSIVSHYRGEPIAIYWAQFQTPCYYGEIFEIPIKAKIASLLPRWPSGCKSDCRVRCLGIDFRVVQSIAGCFSVSFFEKNRRREKCPIYGNRLTPFFKGFINCRKWYTLYSDITCYNVYLCLPLGCKSTESRIVPSIWQYTQYRTHNTNAEKCVYMDSGITCRNNNRGKNRDDDVSFYTFFGEVCIPLAFLALSEARGNVRLLLTKNHPVPSCLLIRSPG</sequence>
<protein>
    <submittedName>
        <fullName evidence="1">SFRICE_028473</fullName>
    </submittedName>
</protein>
<gene>
    <name evidence="1" type="ORF">SFRICE_028473</name>
</gene>
<dbReference type="EMBL" id="ODYU01011910">
    <property type="protein sequence ID" value="SOQ57920.1"/>
    <property type="molecule type" value="Genomic_DNA"/>
</dbReference>
<dbReference type="AlphaFoldDB" id="A0A2H1WXX2"/>
<reference evidence="1" key="1">
    <citation type="submission" date="2016-07" db="EMBL/GenBank/DDBJ databases">
        <authorList>
            <person name="Bretaudeau A."/>
        </authorList>
    </citation>
    <scope>NUCLEOTIDE SEQUENCE</scope>
    <source>
        <strain evidence="1">Rice</strain>
        <tissue evidence="1">Whole body</tissue>
    </source>
</reference>
<proteinExistence type="predicted"/>
<organism evidence="1">
    <name type="scientific">Spodoptera frugiperda</name>
    <name type="common">Fall armyworm</name>
    <dbReference type="NCBI Taxonomy" id="7108"/>
    <lineage>
        <taxon>Eukaryota</taxon>
        <taxon>Metazoa</taxon>
        <taxon>Ecdysozoa</taxon>
        <taxon>Arthropoda</taxon>
        <taxon>Hexapoda</taxon>
        <taxon>Insecta</taxon>
        <taxon>Pterygota</taxon>
        <taxon>Neoptera</taxon>
        <taxon>Endopterygota</taxon>
        <taxon>Lepidoptera</taxon>
        <taxon>Glossata</taxon>
        <taxon>Ditrysia</taxon>
        <taxon>Noctuoidea</taxon>
        <taxon>Noctuidae</taxon>
        <taxon>Amphipyrinae</taxon>
        <taxon>Spodoptera</taxon>
    </lineage>
</organism>
<evidence type="ECO:0000313" key="1">
    <source>
        <dbReference type="EMBL" id="SOQ57920.1"/>
    </source>
</evidence>